<dbReference type="AlphaFoldDB" id="A0A1X7UCQ8"/>
<dbReference type="EnsemblMetazoa" id="Aqu2.1.25275_001">
    <property type="protein sequence ID" value="Aqu2.1.25275_001"/>
    <property type="gene ID" value="Aqu2.1.25275"/>
</dbReference>
<sequence length="105" mass="12066">MHDQHTEQLQAMTKTLRERRPTEHLKFAPYKKGEDTQDLLDAFKGIIELQQVLEEEWILRFTPLLKGKACAVCAHPETTGAGYDAVKIEIMSAFSINSERSMKQF</sequence>
<evidence type="ECO:0000313" key="1">
    <source>
        <dbReference type="EnsemblMetazoa" id="Aqu2.1.25275_001"/>
    </source>
</evidence>
<organism evidence="1">
    <name type="scientific">Amphimedon queenslandica</name>
    <name type="common">Sponge</name>
    <dbReference type="NCBI Taxonomy" id="400682"/>
    <lineage>
        <taxon>Eukaryota</taxon>
        <taxon>Metazoa</taxon>
        <taxon>Porifera</taxon>
        <taxon>Demospongiae</taxon>
        <taxon>Heteroscleromorpha</taxon>
        <taxon>Haplosclerida</taxon>
        <taxon>Niphatidae</taxon>
        <taxon>Amphimedon</taxon>
    </lineage>
</organism>
<reference evidence="1" key="1">
    <citation type="submission" date="2017-05" db="UniProtKB">
        <authorList>
            <consortium name="EnsemblMetazoa"/>
        </authorList>
    </citation>
    <scope>IDENTIFICATION</scope>
</reference>
<accession>A0A1X7UCQ8</accession>
<name>A0A1X7UCQ8_AMPQE</name>
<proteinExistence type="predicted"/>
<dbReference type="InParanoid" id="A0A1X7UCQ8"/>
<protein>
    <submittedName>
        <fullName evidence="1">Uncharacterized protein</fullName>
    </submittedName>
</protein>